<accession>X0VDZ7</accession>
<comment type="caution">
    <text evidence="1">The sequence shown here is derived from an EMBL/GenBank/DDBJ whole genome shotgun (WGS) entry which is preliminary data.</text>
</comment>
<feature type="non-terminal residue" evidence="1">
    <location>
        <position position="288"/>
    </location>
</feature>
<name>X0VDZ7_9ZZZZ</name>
<evidence type="ECO:0000313" key="1">
    <source>
        <dbReference type="EMBL" id="GAF98790.1"/>
    </source>
</evidence>
<feature type="non-terminal residue" evidence="1">
    <location>
        <position position="1"/>
    </location>
</feature>
<proteinExistence type="predicted"/>
<gene>
    <name evidence="1" type="ORF">S01H1_20128</name>
</gene>
<sequence>RITLPDESQANVLERTGQKPRVFAVEPDTGEEILRYYPKVNEAEHILSESASDIYTYDQDYRLTQKIAQVQRVARITLPDESQANVLERTGQKPRVFAVEPDTGEEILRYYPKVNEAEHILSESASDIYTYDQDYRLTQKIAQVQRVARITLPDESQANVLERTGQKPRVFAVEPDTGEEILRYYPKVNEAEHILSESASDIYTYDQDYRLTQKIAQVQRVARITLPDESQANVLERTGQKPRVFAVEPDTGEEILRYYPKVNEAEHILSESASDIYTYDQDYRLTQK</sequence>
<dbReference type="AlphaFoldDB" id="X0VDZ7"/>
<reference evidence="1" key="1">
    <citation type="journal article" date="2014" name="Front. Microbiol.">
        <title>High frequency of phylogenetically diverse reductive dehalogenase-homologous genes in deep subseafloor sedimentary metagenomes.</title>
        <authorList>
            <person name="Kawai M."/>
            <person name="Futagami T."/>
            <person name="Toyoda A."/>
            <person name="Takaki Y."/>
            <person name="Nishi S."/>
            <person name="Hori S."/>
            <person name="Arai W."/>
            <person name="Tsubouchi T."/>
            <person name="Morono Y."/>
            <person name="Uchiyama I."/>
            <person name="Ito T."/>
            <person name="Fujiyama A."/>
            <person name="Inagaki F."/>
            <person name="Takami H."/>
        </authorList>
    </citation>
    <scope>NUCLEOTIDE SEQUENCE</scope>
    <source>
        <strain evidence="1">Expedition CK06-06</strain>
    </source>
</reference>
<organism evidence="1">
    <name type="scientific">marine sediment metagenome</name>
    <dbReference type="NCBI Taxonomy" id="412755"/>
    <lineage>
        <taxon>unclassified sequences</taxon>
        <taxon>metagenomes</taxon>
        <taxon>ecological metagenomes</taxon>
    </lineage>
</organism>
<dbReference type="EMBL" id="BARS01010965">
    <property type="protein sequence ID" value="GAF98790.1"/>
    <property type="molecule type" value="Genomic_DNA"/>
</dbReference>
<protein>
    <submittedName>
        <fullName evidence="1">Uncharacterized protein</fullName>
    </submittedName>
</protein>